<dbReference type="InterPro" id="IPR000352">
    <property type="entry name" value="Pep_chain_release_fac_I"/>
</dbReference>
<evidence type="ECO:0000313" key="4">
    <source>
        <dbReference type="EMBL" id="EWT05338.1"/>
    </source>
</evidence>
<dbReference type="GO" id="GO:0043022">
    <property type="term" value="F:ribosome binding"/>
    <property type="evidence" value="ECO:0007669"/>
    <property type="project" value="TreeGrafter"/>
</dbReference>
<name>W9GKI5_9MICO</name>
<dbReference type="OrthoDB" id="9815709at2"/>
<dbReference type="RefSeq" id="WP_034717843.1">
    <property type="nucleotide sequence ID" value="NZ_AWQS01000122.1"/>
</dbReference>
<accession>W9GKI5</accession>
<dbReference type="SUPFAM" id="SSF75620">
    <property type="entry name" value="Release factor"/>
    <property type="match status" value="1"/>
</dbReference>
<proteinExistence type="inferred from homology"/>
<evidence type="ECO:0000256" key="2">
    <source>
        <dbReference type="SAM" id="MobiDB-lite"/>
    </source>
</evidence>
<comment type="caution">
    <text evidence="4">The sequence shown here is derived from an EMBL/GenBank/DDBJ whole genome shotgun (WGS) entry which is preliminary data.</text>
</comment>
<dbReference type="Pfam" id="PF00472">
    <property type="entry name" value="RF-1"/>
    <property type="match status" value="1"/>
</dbReference>
<evidence type="ECO:0000256" key="1">
    <source>
        <dbReference type="ARBA" id="ARBA00010835"/>
    </source>
</evidence>
<protein>
    <submittedName>
        <fullName evidence="4">Peptide chain release factor 1</fullName>
    </submittedName>
</protein>
<dbReference type="InterPro" id="IPR045853">
    <property type="entry name" value="Pep_chain_release_fac_I_sf"/>
</dbReference>
<dbReference type="PANTHER" id="PTHR47814">
    <property type="entry name" value="PEPTIDYL-TRNA HYDROLASE ARFB"/>
    <property type="match status" value="1"/>
</dbReference>
<keyword evidence="5" id="KW-1185">Reference proteome</keyword>
<reference evidence="5" key="1">
    <citation type="submission" date="2013-08" db="EMBL/GenBank/DDBJ databases">
        <title>Intrasporangium oryzae NRRL B-24470.</title>
        <authorList>
            <person name="Liu H."/>
            <person name="Wang G."/>
        </authorList>
    </citation>
    <scope>NUCLEOTIDE SEQUENCE [LARGE SCALE GENOMIC DNA]</scope>
    <source>
        <strain evidence="5">Q5-1</strain>
    </source>
</reference>
<dbReference type="Proteomes" id="UP000019494">
    <property type="component" value="Unassembled WGS sequence"/>
</dbReference>
<dbReference type="Gene3D" id="3.30.160.20">
    <property type="match status" value="1"/>
</dbReference>
<evidence type="ECO:0000313" key="5">
    <source>
        <dbReference type="Proteomes" id="UP000019494"/>
    </source>
</evidence>
<feature type="compositionally biased region" description="Basic and acidic residues" evidence="2">
    <location>
        <begin position="123"/>
        <end position="139"/>
    </location>
</feature>
<dbReference type="AlphaFoldDB" id="W9GKI5"/>
<dbReference type="PANTHER" id="PTHR47814:SF1">
    <property type="entry name" value="PEPTIDYL-TRNA HYDROLASE ARFB"/>
    <property type="match status" value="1"/>
</dbReference>
<comment type="similarity">
    <text evidence="1">Belongs to the prokaryotic/mitochondrial release factor family.</text>
</comment>
<organism evidence="4 5">
    <name type="scientific">Intrasporangium chromatireducens Q5-1</name>
    <dbReference type="NCBI Taxonomy" id="584657"/>
    <lineage>
        <taxon>Bacteria</taxon>
        <taxon>Bacillati</taxon>
        <taxon>Actinomycetota</taxon>
        <taxon>Actinomycetes</taxon>
        <taxon>Micrococcales</taxon>
        <taxon>Intrasporangiaceae</taxon>
        <taxon>Intrasporangium</taxon>
    </lineage>
</organism>
<dbReference type="GO" id="GO:0004045">
    <property type="term" value="F:peptidyl-tRNA hydrolase activity"/>
    <property type="evidence" value="ECO:0007669"/>
    <property type="project" value="TreeGrafter"/>
</dbReference>
<dbReference type="GO" id="GO:0003747">
    <property type="term" value="F:translation release factor activity"/>
    <property type="evidence" value="ECO:0007669"/>
    <property type="project" value="InterPro"/>
</dbReference>
<feature type="region of interest" description="Disordered" evidence="2">
    <location>
        <begin position="103"/>
        <end position="147"/>
    </location>
</feature>
<dbReference type="NCBIfam" id="NF006718">
    <property type="entry name" value="PRK09256.1"/>
    <property type="match status" value="1"/>
</dbReference>
<gene>
    <name evidence="4" type="ORF">N864_05355</name>
</gene>
<sequence>MDRARGLVGVTVNARLAIPEAELRERFSRSSGPGGQGVNTADSRVELIFDVAGSRAIAEQLRERMLERLRGRLVDGCVTVVASEHRNQLANRKAARERLAQLLREAAAPPPAKRRPTRPTRGSQERRLMAKKARGEVKRGRARYTSG</sequence>
<dbReference type="GO" id="GO:0072344">
    <property type="term" value="P:rescue of stalled ribosome"/>
    <property type="evidence" value="ECO:0007669"/>
    <property type="project" value="TreeGrafter"/>
</dbReference>
<feature type="domain" description="Prokaryotic-type class I peptide chain release factors" evidence="3">
    <location>
        <begin position="16"/>
        <end position="141"/>
    </location>
</feature>
<dbReference type="EMBL" id="AWQS01000122">
    <property type="protein sequence ID" value="EWT05338.1"/>
    <property type="molecule type" value="Genomic_DNA"/>
</dbReference>
<dbReference type="PATRIC" id="fig|584657.3.peg.2786"/>
<evidence type="ECO:0000259" key="3">
    <source>
        <dbReference type="Pfam" id="PF00472"/>
    </source>
</evidence>